<proteinExistence type="predicted"/>
<evidence type="ECO:0000313" key="2">
    <source>
        <dbReference type="Proteomes" id="UP000887013"/>
    </source>
</evidence>
<organism evidence="1 2">
    <name type="scientific">Nephila pilipes</name>
    <name type="common">Giant wood spider</name>
    <name type="synonym">Nephila maculata</name>
    <dbReference type="NCBI Taxonomy" id="299642"/>
    <lineage>
        <taxon>Eukaryota</taxon>
        <taxon>Metazoa</taxon>
        <taxon>Ecdysozoa</taxon>
        <taxon>Arthropoda</taxon>
        <taxon>Chelicerata</taxon>
        <taxon>Arachnida</taxon>
        <taxon>Araneae</taxon>
        <taxon>Araneomorphae</taxon>
        <taxon>Entelegynae</taxon>
        <taxon>Araneoidea</taxon>
        <taxon>Nephilidae</taxon>
        <taxon>Nephila</taxon>
    </lineage>
</organism>
<name>A0A8X6Q6T2_NEPPI</name>
<keyword evidence="2" id="KW-1185">Reference proteome</keyword>
<accession>A0A8X6Q6T2</accession>
<dbReference type="EMBL" id="BMAW01028089">
    <property type="protein sequence ID" value="GFU05535.1"/>
    <property type="molecule type" value="Genomic_DNA"/>
</dbReference>
<gene>
    <name evidence="1" type="ORF">NPIL_6411</name>
</gene>
<sequence length="122" mass="14140">MIHLIQTTNVPVLIFELPPSSRRNQAELNLYRRSFEPCDQMLYHRTVKEPHISYPIPAGTHYILMTIQKTVFALDAVPETILTTLLENGCRLWDFRKAKKYHQKAYKLPPSTPTYGSKTLVP</sequence>
<reference evidence="1" key="1">
    <citation type="submission" date="2020-08" db="EMBL/GenBank/DDBJ databases">
        <title>Multicomponent nature underlies the extraordinary mechanical properties of spider dragline silk.</title>
        <authorList>
            <person name="Kono N."/>
            <person name="Nakamura H."/>
            <person name="Mori M."/>
            <person name="Yoshida Y."/>
            <person name="Ohtoshi R."/>
            <person name="Malay A.D."/>
            <person name="Moran D.A.P."/>
            <person name="Tomita M."/>
            <person name="Numata K."/>
            <person name="Arakawa K."/>
        </authorList>
    </citation>
    <scope>NUCLEOTIDE SEQUENCE</scope>
</reference>
<evidence type="ECO:0000313" key="1">
    <source>
        <dbReference type="EMBL" id="GFU05535.1"/>
    </source>
</evidence>
<protein>
    <submittedName>
        <fullName evidence="1">Uncharacterized protein</fullName>
    </submittedName>
</protein>
<dbReference type="Proteomes" id="UP000887013">
    <property type="component" value="Unassembled WGS sequence"/>
</dbReference>
<comment type="caution">
    <text evidence="1">The sequence shown here is derived from an EMBL/GenBank/DDBJ whole genome shotgun (WGS) entry which is preliminary data.</text>
</comment>
<dbReference type="AlphaFoldDB" id="A0A8X6Q6T2"/>